<organism evidence="1 2">
    <name type="scientific">Lihuaxuella thermophila</name>
    <dbReference type="NCBI Taxonomy" id="1173111"/>
    <lineage>
        <taxon>Bacteria</taxon>
        <taxon>Bacillati</taxon>
        <taxon>Bacillota</taxon>
        <taxon>Bacilli</taxon>
        <taxon>Bacillales</taxon>
        <taxon>Thermoactinomycetaceae</taxon>
        <taxon>Lihuaxuella</taxon>
    </lineage>
</organism>
<sequence>LSQDQTLHQSLTAQKESTGRVSLFSFQGTLSFFFRYQPLSRRQDTSYHTRKIVSTTFFLFVCCLPPCGRQVVASATLINITWSLNISQHFFLLCSSPIPIQFFHTDAQHFPNGLPGFLVQQPKFLAAVYIDGGTFSQYGENLLYLLIPIGFNQI</sequence>
<evidence type="ECO:0000313" key="2">
    <source>
        <dbReference type="Proteomes" id="UP000199695"/>
    </source>
</evidence>
<protein>
    <submittedName>
        <fullName evidence="1">Uncharacterized protein</fullName>
    </submittedName>
</protein>
<reference evidence="1 2" key="1">
    <citation type="submission" date="2016-10" db="EMBL/GenBank/DDBJ databases">
        <authorList>
            <person name="de Groot N.N."/>
        </authorList>
    </citation>
    <scope>NUCLEOTIDE SEQUENCE [LARGE SCALE GENOMIC DNA]</scope>
    <source>
        <strain evidence="1 2">DSM 46701</strain>
    </source>
</reference>
<keyword evidence="2" id="KW-1185">Reference proteome</keyword>
<dbReference type="EMBL" id="FOCQ01000010">
    <property type="protein sequence ID" value="SEN40715.1"/>
    <property type="molecule type" value="Genomic_DNA"/>
</dbReference>
<evidence type="ECO:0000313" key="1">
    <source>
        <dbReference type="EMBL" id="SEN40715.1"/>
    </source>
</evidence>
<dbReference type="AlphaFoldDB" id="A0A1H8GAD8"/>
<proteinExistence type="predicted"/>
<name>A0A1H8GAD8_9BACL</name>
<gene>
    <name evidence="1" type="ORF">SAMN05444955_110162</name>
</gene>
<feature type="non-terminal residue" evidence="1">
    <location>
        <position position="1"/>
    </location>
</feature>
<accession>A0A1H8GAD8</accession>
<dbReference type="Proteomes" id="UP000199695">
    <property type="component" value="Unassembled WGS sequence"/>
</dbReference>